<keyword evidence="2" id="KW-1185">Reference proteome</keyword>
<name>A0ABQ5H8N3_9ASTR</name>
<protein>
    <submittedName>
        <fullName evidence="1">Uncharacterized protein</fullName>
    </submittedName>
</protein>
<organism evidence="1 2">
    <name type="scientific">Tanacetum coccineum</name>
    <dbReference type="NCBI Taxonomy" id="301880"/>
    <lineage>
        <taxon>Eukaryota</taxon>
        <taxon>Viridiplantae</taxon>
        <taxon>Streptophyta</taxon>
        <taxon>Embryophyta</taxon>
        <taxon>Tracheophyta</taxon>
        <taxon>Spermatophyta</taxon>
        <taxon>Magnoliopsida</taxon>
        <taxon>eudicotyledons</taxon>
        <taxon>Gunneridae</taxon>
        <taxon>Pentapetalae</taxon>
        <taxon>asterids</taxon>
        <taxon>campanulids</taxon>
        <taxon>Asterales</taxon>
        <taxon>Asteraceae</taxon>
        <taxon>Asteroideae</taxon>
        <taxon>Anthemideae</taxon>
        <taxon>Anthemidinae</taxon>
        <taxon>Tanacetum</taxon>
    </lineage>
</organism>
<gene>
    <name evidence="1" type="ORF">Tco_1058553</name>
</gene>
<evidence type="ECO:0000313" key="1">
    <source>
        <dbReference type="EMBL" id="GJT84211.1"/>
    </source>
</evidence>
<dbReference type="CDD" id="cd09272">
    <property type="entry name" value="RNase_HI_RT_Ty1"/>
    <property type="match status" value="1"/>
</dbReference>
<proteinExistence type="predicted"/>
<dbReference type="EMBL" id="BQNB010019337">
    <property type="protein sequence ID" value="GJT84211.1"/>
    <property type="molecule type" value="Genomic_DNA"/>
</dbReference>
<reference evidence="1" key="2">
    <citation type="submission" date="2022-01" db="EMBL/GenBank/DDBJ databases">
        <authorList>
            <person name="Yamashiro T."/>
            <person name="Shiraishi A."/>
            <person name="Satake H."/>
            <person name="Nakayama K."/>
        </authorList>
    </citation>
    <scope>NUCLEOTIDE SEQUENCE</scope>
</reference>
<reference evidence="1" key="1">
    <citation type="journal article" date="2022" name="Int. J. Mol. Sci.">
        <title>Draft Genome of Tanacetum Coccineum: Genomic Comparison of Closely Related Tanacetum-Family Plants.</title>
        <authorList>
            <person name="Yamashiro T."/>
            <person name="Shiraishi A."/>
            <person name="Nakayama K."/>
            <person name="Satake H."/>
        </authorList>
    </citation>
    <scope>NUCLEOTIDE SEQUENCE</scope>
</reference>
<accession>A0ABQ5H8N3</accession>
<dbReference type="Proteomes" id="UP001151760">
    <property type="component" value="Unassembled WGS sequence"/>
</dbReference>
<evidence type="ECO:0000313" key="2">
    <source>
        <dbReference type="Proteomes" id="UP001151760"/>
    </source>
</evidence>
<comment type="caution">
    <text evidence="1">The sequence shown here is derived from an EMBL/GenBank/DDBJ whole genome shotgun (WGS) entry which is preliminary data.</text>
</comment>
<sequence>MQEIRMGVEVVSDWYGEDMILLPSSVLNGKSPFELSSAEAEYRSMASVTCEAIWLSNLLGDMGVKGLLSIMMYCDNSLVASSVIKTKKIHTSQQIADVLTKALDIEQHKLLCDNLGMLDMFKVEKLKGWDHSCQVWIVVAYIRSGAELLGGYERGDGVTSIKRRRRDLSSDGVEDLTTTSGCNRLKSNLEDST</sequence>